<dbReference type="EMBL" id="BOOU01000024">
    <property type="protein sequence ID" value="GII76621.1"/>
    <property type="molecule type" value="Genomic_DNA"/>
</dbReference>
<sequence length="96" mass="10618">MSRPIHNTMTGAYYAQCVLSFGLSLVSVVLGIAYLPVGPWVRAFLAVAVLYTVTSAFVLAKCVRDRQEVTTMSSRVDQARLDRLLSEHDPFKVDTP</sequence>
<keyword evidence="1" id="KW-0472">Membrane</keyword>
<proteinExistence type="predicted"/>
<evidence type="ECO:0000313" key="4">
    <source>
        <dbReference type="Proteomes" id="UP000655287"/>
    </source>
</evidence>
<feature type="domain" description="YiaAB two helix" evidence="2">
    <location>
        <begin position="13"/>
        <end position="65"/>
    </location>
</feature>
<gene>
    <name evidence="3" type="ORF">Sru01_16030</name>
</gene>
<evidence type="ECO:0000313" key="3">
    <source>
        <dbReference type="EMBL" id="GII76621.1"/>
    </source>
</evidence>
<keyword evidence="1" id="KW-1133">Transmembrane helix</keyword>
<feature type="transmembrane region" description="Helical" evidence="1">
    <location>
        <begin position="40"/>
        <end position="60"/>
    </location>
</feature>
<protein>
    <recommendedName>
        <fullName evidence="2">YiaAB two helix domain-containing protein</fullName>
    </recommendedName>
</protein>
<dbReference type="RefSeq" id="WP_203983247.1">
    <property type="nucleotide sequence ID" value="NZ_BOOU01000024.1"/>
</dbReference>
<dbReference type="Pfam" id="PF05360">
    <property type="entry name" value="YiaAB"/>
    <property type="match status" value="1"/>
</dbReference>
<comment type="caution">
    <text evidence="3">The sequence shown here is derived from an EMBL/GenBank/DDBJ whole genome shotgun (WGS) entry which is preliminary data.</text>
</comment>
<dbReference type="InterPro" id="IPR008024">
    <property type="entry name" value="YiaAB"/>
</dbReference>
<feature type="transmembrane region" description="Helical" evidence="1">
    <location>
        <begin position="12"/>
        <end position="34"/>
    </location>
</feature>
<dbReference type="Proteomes" id="UP000655287">
    <property type="component" value="Unassembled WGS sequence"/>
</dbReference>
<dbReference type="AlphaFoldDB" id="A0A919R1D8"/>
<accession>A0A919R1D8</accession>
<name>A0A919R1D8_9ACTN</name>
<keyword evidence="1" id="KW-0812">Transmembrane</keyword>
<reference evidence="3" key="1">
    <citation type="submission" date="2021-01" db="EMBL/GenBank/DDBJ databases">
        <title>Whole genome shotgun sequence of Sphaerisporangium rufum NBRC 109079.</title>
        <authorList>
            <person name="Komaki H."/>
            <person name="Tamura T."/>
        </authorList>
    </citation>
    <scope>NUCLEOTIDE SEQUENCE</scope>
    <source>
        <strain evidence="3">NBRC 109079</strain>
    </source>
</reference>
<organism evidence="3 4">
    <name type="scientific">Sphaerisporangium rufum</name>
    <dbReference type="NCBI Taxonomy" id="1381558"/>
    <lineage>
        <taxon>Bacteria</taxon>
        <taxon>Bacillati</taxon>
        <taxon>Actinomycetota</taxon>
        <taxon>Actinomycetes</taxon>
        <taxon>Streptosporangiales</taxon>
        <taxon>Streptosporangiaceae</taxon>
        <taxon>Sphaerisporangium</taxon>
    </lineage>
</organism>
<evidence type="ECO:0000259" key="2">
    <source>
        <dbReference type="Pfam" id="PF05360"/>
    </source>
</evidence>
<evidence type="ECO:0000256" key="1">
    <source>
        <dbReference type="SAM" id="Phobius"/>
    </source>
</evidence>
<keyword evidence="4" id="KW-1185">Reference proteome</keyword>